<protein>
    <submittedName>
        <fullName evidence="4">DUF2892 domain-containing protein</fullName>
    </submittedName>
</protein>
<organism evidence="4 5">
    <name type="scientific">Chitinophaga silvisoli</name>
    <dbReference type="NCBI Taxonomy" id="2291814"/>
    <lineage>
        <taxon>Bacteria</taxon>
        <taxon>Pseudomonadati</taxon>
        <taxon>Bacteroidota</taxon>
        <taxon>Chitinophagia</taxon>
        <taxon>Chitinophagales</taxon>
        <taxon>Chitinophagaceae</taxon>
        <taxon>Chitinophaga</taxon>
    </lineage>
</organism>
<comment type="similarity">
    <text evidence="1">Belongs to the ribosome association toxin RatA family.</text>
</comment>
<dbReference type="PANTHER" id="PTHR33824">
    <property type="entry name" value="POLYKETIDE CYCLASE/DEHYDRASE AND LIPID TRANSPORT SUPERFAMILY PROTEIN"/>
    <property type="match status" value="1"/>
</dbReference>
<dbReference type="RefSeq" id="WP_116857300.1">
    <property type="nucleotide sequence ID" value="NZ_QTJV01000017.1"/>
</dbReference>
<dbReference type="EMBL" id="QTJV01000017">
    <property type="protein sequence ID" value="RFM30986.1"/>
    <property type="molecule type" value="Genomic_DNA"/>
</dbReference>
<dbReference type="OrthoDB" id="9797595at2"/>
<accession>A0A3E1NSS3</accession>
<dbReference type="AlphaFoldDB" id="A0A3E1NSS3"/>
<dbReference type="InterPro" id="IPR047137">
    <property type="entry name" value="ORF3"/>
</dbReference>
<dbReference type="Pfam" id="PF11127">
    <property type="entry name" value="YgaP-like_TM"/>
    <property type="match status" value="1"/>
</dbReference>
<dbReference type="Proteomes" id="UP000261174">
    <property type="component" value="Unassembled WGS sequence"/>
</dbReference>
<proteinExistence type="inferred from homology"/>
<evidence type="ECO:0000313" key="5">
    <source>
        <dbReference type="Proteomes" id="UP000261174"/>
    </source>
</evidence>
<dbReference type="SUPFAM" id="SSF55961">
    <property type="entry name" value="Bet v1-like"/>
    <property type="match status" value="1"/>
</dbReference>
<gene>
    <name evidence="4" type="ORF">DXN04_30950</name>
</gene>
<comment type="caution">
    <text evidence="4">The sequence shown here is derived from an EMBL/GenBank/DDBJ whole genome shotgun (WGS) entry which is preliminary data.</text>
</comment>
<dbReference type="InterPro" id="IPR005031">
    <property type="entry name" value="COQ10_START"/>
</dbReference>
<keyword evidence="5" id="KW-1185">Reference proteome</keyword>
<dbReference type="InterPro" id="IPR021309">
    <property type="entry name" value="YgaP-like_TM"/>
</dbReference>
<dbReference type="CDD" id="cd07817">
    <property type="entry name" value="SRPBCC_8"/>
    <property type="match status" value="1"/>
</dbReference>
<evidence type="ECO:0000256" key="1">
    <source>
        <dbReference type="ARBA" id="ARBA00008918"/>
    </source>
</evidence>
<name>A0A3E1NSS3_9BACT</name>
<feature type="domain" description="Coenzyme Q-binding protein COQ10 START" evidence="2">
    <location>
        <begin position="86"/>
        <end position="212"/>
    </location>
</feature>
<evidence type="ECO:0000259" key="3">
    <source>
        <dbReference type="Pfam" id="PF11127"/>
    </source>
</evidence>
<sequence>MNENSSVGQKPAVNVSNTERILSAVAAGYLLYSAATGNKARLVKAGSGAFLLYRALSGNCPLYSALGKARKPDPVKNINVRAVVTVNKPKDEVYTFWRNLENIPLFMKHIKSVTTMDDGRSHWEANIPGMSSLLSWDAEIVKEEEGTLLGWNSLPGSVIDNAGKVTFADAGENGTEVSIVITYRAPFGPAGESIARLLNPIFKNMVKEDLRNFRRYFETGEIPTIKGQPSGREETATIL</sequence>
<dbReference type="Gene3D" id="3.30.530.20">
    <property type="match status" value="1"/>
</dbReference>
<feature type="domain" description="Inner membrane protein YgaP-like transmembrane" evidence="3">
    <location>
        <begin position="13"/>
        <end position="71"/>
    </location>
</feature>
<reference evidence="4 5" key="1">
    <citation type="submission" date="2018-08" db="EMBL/GenBank/DDBJ databases">
        <title>Chitinophaga sp. K20C18050901, a novel bacterium isolated from forest soil.</title>
        <authorList>
            <person name="Wang C."/>
        </authorList>
    </citation>
    <scope>NUCLEOTIDE SEQUENCE [LARGE SCALE GENOMIC DNA]</scope>
    <source>
        <strain evidence="4 5">K20C18050901</strain>
    </source>
</reference>
<dbReference type="Pfam" id="PF03364">
    <property type="entry name" value="Polyketide_cyc"/>
    <property type="match status" value="1"/>
</dbReference>
<dbReference type="InterPro" id="IPR023393">
    <property type="entry name" value="START-like_dom_sf"/>
</dbReference>
<evidence type="ECO:0000259" key="2">
    <source>
        <dbReference type="Pfam" id="PF03364"/>
    </source>
</evidence>
<evidence type="ECO:0000313" key="4">
    <source>
        <dbReference type="EMBL" id="RFM30986.1"/>
    </source>
</evidence>
<dbReference type="PANTHER" id="PTHR33824:SF7">
    <property type="entry name" value="POLYKETIDE CYCLASE_DEHYDRASE AND LIPID TRANSPORT SUPERFAMILY PROTEIN"/>
    <property type="match status" value="1"/>
</dbReference>